<feature type="domain" description="C2H2-type" evidence="7">
    <location>
        <begin position="253"/>
        <end position="280"/>
    </location>
</feature>
<feature type="compositionally biased region" description="Polar residues" evidence="6">
    <location>
        <begin position="1"/>
        <end position="13"/>
    </location>
</feature>
<dbReference type="SUPFAM" id="SSF57667">
    <property type="entry name" value="beta-beta-alpha zinc fingers"/>
    <property type="match status" value="2"/>
</dbReference>
<keyword evidence="4" id="KW-0862">Zinc</keyword>
<dbReference type="VEuPathDB" id="VectorBase:LLOJ009084"/>
<organism evidence="8 9">
    <name type="scientific">Lutzomyia longipalpis</name>
    <name type="common">Sand fly</name>
    <dbReference type="NCBI Taxonomy" id="7200"/>
    <lineage>
        <taxon>Eukaryota</taxon>
        <taxon>Metazoa</taxon>
        <taxon>Ecdysozoa</taxon>
        <taxon>Arthropoda</taxon>
        <taxon>Hexapoda</taxon>
        <taxon>Insecta</taxon>
        <taxon>Pterygota</taxon>
        <taxon>Neoptera</taxon>
        <taxon>Endopterygota</taxon>
        <taxon>Diptera</taxon>
        <taxon>Nematocera</taxon>
        <taxon>Psychodoidea</taxon>
        <taxon>Psychodidae</taxon>
        <taxon>Lutzomyia</taxon>
        <taxon>Lutzomyia</taxon>
    </lineage>
</organism>
<dbReference type="InterPro" id="IPR036236">
    <property type="entry name" value="Znf_C2H2_sf"/>
</dbReference>
<evidence type="ECO:0000259" key="7">
    <source>
        <dbReference type="PROSITE" id="PS50157"/>
    </source>
</evidence>
<keyword evidence="9" id="KW-1185">Reference proteome</keyword>
<feature type="domain" description="C2H2-type" evidence="7">
    <location>
        <begin position="355"/>
        <end position="378"/>
    </location>
</feature>
<feature type="domain" description="C2H2-type" evidence="7">
    <location>
        <begin position="88"/>
        <end position="111"/>
    </location>
</feature>
<evidence type="ECO:0000256" key="4">
    <source>
        <dbReference type="ARBA" id="ARBA00022833"/>
    </source>
</evidence>
<dbReference type="PROSITE" id="PS50157">
    <property type="entry name" value="ZINC_FINGER_C2H2_2"/>
    <property type="match status" value="3"/>
</dbReference>
<dbReference type="Pfam" id="PF13912">
    <property type="entry name" value="zf-C2H2_6"/>
    <property type="match status" value="1"/>
</dbReference>
<dbReference type="EMBL" id="AJWK01030990">
    <property type="status" value="NOT_ANNOTATED_CDS"/>
    <property type="molecule type" value="Genomic_DNA"/>
</dbReference>
<feature type="region of interest" description="Disordered" evidence="6">
    <location>
        <begin position="383"/>
        <end position="420"/>
    </location>
</feature>
<feature type="compositionally biased region" description="Polar residues" evidence="6">
    <location>
        <begin position="411"/>
        <end position="420"/>
    </location>
</feature>
<feature type="region of interest" description="Disordered" evidence="6">
    <location>
        <begin position="1"/>
        <end position="34"/>
    </location>
</feature>
<dbReference type="InterPro" id="IPR013087">
    <property type="entry name" value="Znf_C2H2_type"/>
</dbReference>
<dbReference type="VEuPathDB" id="VectorBase:LLONM1_004355"/>
<feature type="region of interest" description="Disordered" evidence="6">
    <location>
        <begin position="293"/>
        <end position="312"/>
    </location>
</feature>
<accession>A0A1B0GKU5</accession>
<evidence type="ECO:0000256" key="2">
    <source>
        <dbReference type="ARBA" id="ARBA00022737"/>
    </source>
</evidence>
<keyword evidence="2" id="KW-0677">Repeat</keyword>
<feature type="compositionally biased region" description="Polar residues" evidence="6">
    <location>
        <begin position="295"/>
        <end position="310"/>
    </location>
</feature>
<reference evidence="8" key="1">
    <citation type="submission" date="2020-05" db="UniProtKB">
        <authorList>
            <consortium name="EnsemblMetazoa"/>
        </authorList>
    </citation>
    <scope>IDENTIFICATION</scope>
    <source>
        <strain evidence="8">Jacobina</strain>
    </source>
</reference>
<dbReference type="PROSITE" id="PS00028">
    <property type="entry name" value="ZINC_FINGER_C2H2_1"/>
    <property type="match status" value="2"/>
</dbReference>
<evidence type="ECO:0000256" key="1">
    <source>
        <dbReference type="ARBA" id="ARBA00022723"/>
    </source>
</evidence>
<evidence type="ECO:0000313" key="8">
    <source>
        <dbReference type="EnsemblMetazoa" id="LLOJ009084-PA"/>
    </source>
</evidence>
<dbReference type="Gene3D" id="3.30.160.60">
    <property type="entry name" value="Classic Zinc Finger"/>
    <property type="match status" value="2"/>
</dbReference>
<dbReference type="GO" id="GO:0000977">
    <property type="term" value="F:RNA polymerase II transcription regulatory region sequence-specific DNA binding"/>
    <property type="evidence" value="ECO:0007669"/>
    <property type="project" value="TreeGrafter"/>
</dbReference>
<dbReference type="GO" id="GO:0005634">
    <property type="term" value="C:nucleus"/>
    <property type="evidence" value="ECO:0007669"/>
    <property type="project" value="TreeGrafter"/>
</dbReference>
<dbReference type="AlphaFoldDB" id="A0A1B0GKU5"/>
<evidence type="ECO:0000256" key="3">
    <source>
        <dbReference type="ARBA" id="ARBA00022771"/>
    </source>
</evidence>
<keyword evidence="1" id="KW-0479">Metal-binding</keyword>
<proteinExistence type="predicted"/>
<evidence type="ECO:0000313" key="9">
    <source>
        <dbReference type="Proteomes" id="UP000092461"/>
    </source>
</evidence>
<dbReference type="PANTHER" id="PTHR24409">
    <property type="entry name" value="ZINC FINGER PROTEIN 142"/>
    <property type="match status" value="1"/>
</dbReference>
<name>A0A1B0GKU5_LUTLO</name>
<dbReference type="GO" id="GO:0008270">
    <property type="term" value="F:zinc ion binding"/>
    <property type="evidence" value="ECO:0007669"/>
    <property type="project" value="UniProtKB-KW"/>
</dbReference>
<keyword evidence="3 5" id="KW-0863">Zinc-finger</keyword>
<feature type="compositionally biased region" description="Basic and acidic residues" evidence="6">
    <location>
        <begin position="392"/>
        <end position="410"/>
    </location>
</feature>
<protein>
    <recommendedName>
        <fullName evidence="7">C2H2-type domain-containing protein</fullName>
    </recommendedName>
</protein>
<dbReference type="EnsemblMetazoa" id="LLOJ009084-RA">
    <property type="protein sequence ID" value="LLOJ009084-PA"/>
    <property type="gene ID" value="LLOJ009084"/>
</dbReference>
<dbReference type="PANTHER" id="PTHR24409:SF295">
    <property type="entry name" value="AZ2-RELATED"/>
    <property type="match status" value="1"/>
</dbReference>
<dbReference type="SMART" id="SM00355">
    <property type="entry name" value="ZnF_C2H2"/>
    <property type="match status" value="5"/>
</dbReference>
<sequence>MNSCIYLNPSNGQDAEDASKTGRSLVRGNQGQKNASSVTPVVSFEEISLREIRDYMRNNKQCQICDEYFTTALKFANHITNHFYGDVYTCPRCSKALLSRKSLQDHLKQHTSPLWRDVNVGRGSAEIISRGGVSIRAVKDDFIQRAGANTPAKMLPGVKSPPIVRNLHSNGNLRDVKSPSTVGSLPVAKKLPLAGSLPSARSLPVTNGTAIVKAKPQIHKNLPLLKDVSIKSIPSTKTINPPPDPDVSIQMIYFCTKCGLMSDNKQEYEAHRVSHEVPKPLKRNLIPDVKESSNKRLNTGQGLPELNSTHRAVPRSAAQTTIYRPFFPCQYCSVKLPSMLILTHHEKSHRFGRFFVCLTCGNTFQSGPKLRQHVNEKHRMMSLKPQGSLTSGEREHSGILRDSIPGDRQKGQNGTSGKIF</sequence>
<dbReference type="GO" id="GO:0000981">
    <property type="term" value="F:DNA-binding transcription factor activity, RNA polymerase II-specific"/>
    <property type="evidence" value="ECO:0007669"/>
    <property type="project" value="TreeGrafter"/>
</dbReference>
<evidence type="ECO:0000256" key="5">
    <source>
        <dbReference type="PROSITE-ProRule" id="PRU00042"/>
    </source>
</evidence>
<dbReference type="Proteomes" id="UP000092461">
    <property type="component" value="Unassembled WGS sequence"/>
</dbReference>
<evidence type="ECO:0000256" key="6">
    <source>
        <dbReference type="SAM" id="MobiDB-lite"/>
    </source>
</evidence>